<dbReference type="Proteomes" id="UP001374535">
    <property type="component" value="Chromosome 1"/>
</dbReference>
<dbReference type="PANTHER" id="PTHR33018">
    <property type="entry name" value="OS10G0338966 PROTEIN-RELATED"/>
    <property type="match status" value="1"/>
</dbReference>
<evidence type="ECO:0000256" key="1">
    <source>
        <dbReference type="SAM" id="MobiDB-lite"/>
    </source>
</evidence>
<dbReference type="PANTHER" id="PTHR33018:SF34">
    <property type="entry name" value="OS02G0472350 PROTEIN"/>
    <property type="match status" value="1"/>
</dbReference>
<reference evidence="2 3" key="1">
    <citation type="journal article" date="2023" name="Life. Sci Alliance">
        <title>Evolutionary insights into 3D genome organization and epigenetic landscape of Vigna mungo.</title>
        <authorList>
            <person name="Junaid A."/>
            <person name="Singh B."/>
            <person name="Bhatia S."/>
        </authorList>
    </citation>
    <scope>NUCLEOTIDE SEQUENCE [LARGE SCALE GENOMIC DNA]</scope>
    <source>
        <strain evidence="2">Urdbean</strain>
    </source>
</reference>
<evidence type="ECO:0000313" key="2">
    <source>
        <dbReference type="EMBL" id="WVZ24705.1"/>
    </source>
</evidence>
<dbReference type="AlphaFoldDB" id="A0AAQ3PA50"/>
<name>A0AAQ3PA50_VIGMU</name>
<protein>
    <submittedName>
        <fullName evidence="2">Uncharacterized protein</fullName>
    </submittedName>
</protein>
<dbReference type="EMBL" id="CP144700">
    <property type="protein sequence ID" value="WVZ24705.1"/>
    <property type="molecule type" value="Genomic_DNA"/>
</dbReference>
<keyword evidence="3" id="KW-1185">Reference proteome</keyword>
<accession>A0AAQ3PA50</accession>
<proteinExistence type="predicted"/>
<feature type="compositionally biased region" description="Pro residues" evidence="1">
    <location>
        <begin position="1"/>
        <end position="10"/>
    </location>
</feature>
<organism evidence="2 3">
    <name type="scientific">Vigna mungo</name>
    <name type="common">Black gram</name>
    <name type="synonym">Phaseolus mungo</name>
    <dbReference type="NCBI Taxonomy" id="3915"/>
    <lineage>
        <taxon>Eukaryota</taxon>
        <taxon>Viridiplantae</taxon>
        <taxon>Streptophyta</taxon>
        <taxon>Embryophyta</taxon>
        <taxon>Tracheophyta</taxon>
        <taxon>Spermatophyta</taxon>
        <taxon>Magnoliopsida</taxon>
        <taxon>eudicotyledons</taxon>
        <taxon>Gunneridae</taxon>
        <taxon>Pentapetalae</taxon>
        <taxon>rosids</taxon>
        <taxon>fabids</taxon>
        <taxon>Fabales</taxon>
        <taxon>Fabaceae</taxon>
        <taxon>Papilionoideae</taxon>
        <taxon>50 kb inversion clade</taxon>
        <taxon>NPAAA clade</taxon>
        <taxon>indigoferoid/millettioid clade</taxon>
        <taxon>Phaseoleae</taxon>
        <taxon>Vigna</taxon>
    </lineage>
</organism>
<sequence length="384" mass="43025">MVDPSTPTPPQIEDQSQWSTKPKCRRATRLRDLTVSRNADQRLSIQFDMSTGKVIGDNRARFTSFVALHGRDHVPEEVKNQIWQTIMLTYDVPNNNLLRSKWISYVGQRWRGFKSDLTSRYIHDLQKNNLHPHRLSRGGYDRLEEIMIREASSLATDDQLDLSLISPPPRHEKWKRTRTKPSGEYISEETRLVAEKIDDLVKKALKGVGLKQFFGSPTRKVTLAQLSESDKKLDELLSEIKSEIASLGLAIQDPPKGASHVTSIKGSCPLPEELGDNVPVDCELYVDDPHWNLVALDIKDSSARVPLPSEEVQTVGQAPGNFIIWPARLAKPILDVSKKTNIVAPPQPQLSHLQQLGAAVVTIGNKTIEIDMPPELTCKTATTT</sequence>
<feature type="region of interest" description="Disordered" evidence="1">
    <location>
        <begin position="1"/>
        <end position="23"/>
    </location>
</feature>
<evidence type="ECO:0000313" key="3">
    <source>
        <dbReference type="Proteomes" id="UP001374535"/>
    </source>
</evidence>
<gene>
    <name evidence="2" type="ORF">V8G54_003249</name>
</gene>